<evidence type="ECO:0000313" key="6">
    <source>
        <dbReference type="EMBL" id="RPJ66320.1"/>
    </source>
</evidence>
<dbReference type="InterPro" id="IPR005119">
    <property type="entry name" value="LysR_subst-bd"/>
</dbReference>
<evidence type="ECO:0000256" key="4">
    <source>
        <dbReference type="ARBA" id="ARBA00023163"/>
    </source>
</evidence>
<dbReference type="EMBL" id="RPOK01000003">
    <property type="protein sequence ID" value="RPJ66320.1"/>
    <property type="molecule type" value="Genomic_DNA"/>
</dbReference>
<dbReference type="GO" id="GO:0003700">
    <property type="term" value="F:DNA-binding transcription factor activity"/>
    <property type="evidence" value="ECO:0007669"/>
    <property type="project" value="InterPro"/>
</dbReference>
<evidence type="ECO:0000256" key="1">
    <source>
        <dbReference type="ARBA" id="ARBA00009437"/>
    </source>
</evidence>
<evidence type="ECO:0000259" key="5">
    <source>
        <dbReference type="PROSITE" id="PS50931"/>
    </source>
</evidence>
<keyword evidence="7" id="KW-1185">Reference proteome</keyword>
<gene>
    <name evidence="6" type="ORF">DRW07_09495</name>
</gene>
<keyword evidence="4" id="KW-0804">Transcription</keyword>
<evidence type="ECO:0000256" key="3">
    <source>
        <dbReference type="ARBA" id="ARBA00023125"/>
    </source>
</evidence>
<dbReference type="AlphaFoldDB" id="A0A3N5XZX9"/>
<dbReference type="GO" id="GO:0000976">
    <property type="term" value="F:transcription cis-regulatory region binding"/>
    <property type="evidence" value="ECO:0007669"/>
    <property type="project" value="TreeGrafter"/>
</dbReference>
<dbReference type="Gene3D" id="3.40.190.290">
    <property type="match status" value="1"/>
</dbReference>
<dbReference type="InterPro" id="IPR036390">
    <property type="entry name" value="WH_DNA-bd_sf"/>
</dbReference>
<comment type="similarity">
    <text evidence="1">Belongs to the LysR transcriptional regulatory family.</text>
</comment>
<comment type="caution">
    <text evidence="6">The sequence shown here is derived from an EMBL/GenBank/DDBJ whole genome shotgun (WGS) entry which is preliminary data.</text>
</comment>
<dbReference type="PROSITE" id="PS50931">
    <property type="entry name" value="HTH_LYSR"/>
    <property type="match status" value="1"/>
</dbReference>
<feature type="domain" description="HTH lysR-type" evidence="5">
    <location>
        <begin position="4"/>
        <end position="61"/>
    </location>
</feature>
<name>A0A3N5XZX9_9ALTE</name>
<keyword evidence="3" id="KW-0238">DNA-binding</keyword>
<evidence type="ECO:0000313" key="7">
    <source>
        <dbReference type="Proteomes" id="UP000275281"/>
    </source>
</evidence>
<dbReference type="Pfam" id="PF00126">
    <property type="entry name" value="HTH_1"/>
    <property type="match status" value="1"/>
</dbReference>
<proteinExistence type="inferred from homology"/>
<accession>A0A3N5XZX9</accession>
<dbReference type="SUPFAM" id="SSF53850">
    <property type="entry name" value="Periplasmic binding protein-like II"/>
    <property type="match status" value="1"/>
</dbReference>
<evidence type="ECO:0000256" key="2">
    <source>
        <dbReference type="ARBA" id="ARBA00023015"/>
    </source>
</evidence>
<dbReference type="OrthoDB" id="9785745at2"/>
<dbReference type="PANTHER" id="PTHR30126:SF5">
    <property type="entry name" value="HTH-TYPE TRANSCRIPTIONAL ACTIVATOR CMPR"/>
    <property type="match status" value="1"/>
</dbReference>
<reference evidence="6 7" key="1">
    <citation type="submission" date="2018-11" db="EMBL/GenBank/DDBJ databases">
        <authorList>
            <person name="Ye M.-Q."/>
            <person name="Du Z.-J."/>
        </authorList>
    </citation>
    <scope>NUCLEOTIDE SEQUENCE [LARGE SCALE GENOMIC DNA]</scope>
    <source>
        <strain evidence="6 7">U0105</strain>
    </source>
</reference>
<keyword evidence="2" id="KW-0805">Transcription regulation</keyword>
<dbReference type="PANTHER" id="PTHR30126">
    <property type="entry name" value="HTH-TYPE TRANSCRIPTIONAL REGULATOR"/>
    <property type="match status" value="1"/>
</dbReference>
<sequence>MNALTFRLLEVFQRVVDLGSITAASTSLSLSQPTVSLQLKKLSSQIGMPLIEQHQGSIIMTDAGHAVYRCAQEVLTAHARLNSQIAALQGVEVGSLKLAVVTTAKYVIPPLLSEFCRAHPNIEINFTVGNRAQIIQRLTDNKDDLYIFSQPPEDAELVCYPFAENKLQVVAPCNYSGPNNCQLADLAEEKFLLREPGSGTRRLVDQYCRQNGVILNKVMIVESNEAIRLSVASGLGLAILSQHTLANSRQDDLKTLDIKDFPLKSHWQVVTHKRRPISLAASAFRDSLIDAFNQPEKITK</sequence>
<dbReference type="SUPFAM" id="SSF46785">
    <property type="entry name" value="Winged helix' DNA-binding domain"/>
    <property type="match status" value="1"/>
</dbReference>
<dbReference type="InterPro" id="IPR036388">
    <property type="entry name" value="WH-like_DNA-bd_sf"/>
</dbReference>
<dbReference type="Gene3D" id="1.10.10.10">
    <property type="entry name" value="Winged helix-like DNA-binding domain superfamily/Winged helix DNA-binding domain"/>
    <property type="match status" value="1"/>
</dbReference>
<dbReference type="InterPro" id="IPR000847">
    <property type="entry name" value="LysR_HTH_N"/>
</dbReference>
<dbReference type="PRINTS" id="PR00039">
    <property type="entry name" value="HTHLYSR"/>
</dbReference>
<dbReference type="Pfam" id="PF03466">
    <property type="entry name" value="LysR_substrate"/>
    <property type="match status" value="1"/>
</dbReference>
<dbReference type="RefSeq" id="WP_124027679.1">
    <property type="nucleotide sequence ID" value="NZ_JBHRSN010000006.1"/>
</dbReference>
<protein>
    <submittedName>
        <fullName evidence="6">LysR family transcriptional regulator</fullName>
    </submittedName>
</protein>
<dbReference type="Proteomes" id="UP000275281">
    <property type="component" value="Unassembled WGS sequence"/>
</dbReference>
<organism evidence="6 7">
    <name type="scientific">Alteromonas sediminis</name>
    <dbReference type="NCBI Taxonomy" id="2259342"/>
    <lineage>
        <taxon>Bacteria</taxon>
        <taxon>Pseudomonadati</taxon>
        <taxon>Pseudomonadota</taxon>
        <taxon>Gammaproteobacteria</taxon>
        <taxon>Alteromonadales</taxon>
        <taxon>Alteromonadaceae</taxon>
        <taxon>Alteromonas/Salinimonas group</taxon>
        <taxon>Alteromonas</taxon>
    </lineage>
</organism>